<reference evidence="2 3" key="1">
    <citation type="submission" date="2017-11" db="EMBL/GenBank/DDBJ databases">
        <title>Genomic Encyclopedia of Archaeal and Bacterial Type Strains, Phase II (KMG-II): From Individual Species to Whole Genera.</title>
        <authorList>
            <person name="Goeker M."/>
        </authorList>
    </citation>
    <scope>NUCLEOTIDE SEQUENCE [LARGE SCALE GENOMIC DNA]</scope>
    <source>
        <strain evidence="2 3">DSM 29128</strain>
    </source>
</reference>
<keyword evidence="1" id="KW-0812">Transmembrane</keyword>
<dbReference type="AlphaFoldDB" id="A0A2M8WMT8"/>
<evidence type="ECO:0000313" key="2">
    <source>
        <dbReference type="EMBL" id="PJI92229.1"/>
    </source>
</evidence>
<gene>
    <name evidence="2" type="ORF">BC777_1074</name>
</gene>
<feature type="transmembrane region" description="Helical" evidence="1">
    <location>
        <begin position="76"/>
        <end position="96"/>
    </location>
</feature>
<sequence length="138" mass="15169">MTAVNTQLALAHELLLLAEERRANQIGQWEFEESKRRLLKLPRSRIPGVIRNLLACLIVNLVLLALAVAFPTYAKMVAVALLIVFVYLLLAGGHLLSKVATAGRRGGGSSRAVDWDHGMRHVASTGWSSLGIFKNRKD</sequence>
<feature type="transmembrane region" description="Helical" evidence="1">
    <location>
        <begin position="49"/>
        <end position="70"/>
    </location>
</feature>
<dbReference type="EMBL" id="PGTY01000001">
    <property type="protein sequence ID" value="PJI92229.1"/>
    <property type="molecule type" value="Genomic_DNA"/>
</dbReference>
<organism evidence="2 3">
    <name type="scientific">Yoonia maricola</name>
    <dbReference type="NCBI Taxonomy" id="420999"/>
    <lineage>
        <taxon>Bacteria</taxon>
        <taxon>Pseudomonadati</taxon>
        <taxon>Pseudomonadota</taxon>
        <taxon>Alphaproteobacteria</taxon>
        <taxon>Rhodobacterales</taxon>
        <taxon>Paracoccaceae</taxon>
        <taxon>Yoonia</taxon>
    </lineage>
</organism>
<accession>A0A2M8WMT8</accession>
<keyword evidence="1" id="KW-0472">Membrane</keyword>
<proteinExistence type="predicted"/>
<keyword evidence="1" id="KW-1133">Transmembrane helix</keyword>
<dbReference type="Proteomes" id="UP000228531">
    <property type="component" value="Unassembled WGS sequence"/>
</dbReference>
<evidence type="ECO:0000256" key="1">
    <source>
        <dbReference type="SAM" id="Phobius"/>
    </source>
</evidence>
<comment type="caution">
    <text evidence="2">The sequence shown here is derived from an EMBL/GenBank/DDBJ whole genome shotgun (WGS) entry which is preliminary data.</text>
</comment>
<protein>
    <submittedName>
        <fullName evidence="2">Uncharacterized protein</fullName>
    </submittedName>
</protein>
<keyword evidence="3" id="KW-1185">Reference proteome</keyword>
<evidence type="ECO:0000313" key="3">
    <source>
        <dbReference type="Proteomes" id="UP000228531"/>
    </source>
</evidence>
<name>A0A2M8WMT8_9RHOB</name>